<accession>A0A8R7TQU6</accession>
<dbReference type="SUPFAM" id="SSF48239">
    <property type="entry name" value="Terpenoid cyclases/Protein prenyltransferases"/>
    <property type="match status" value="1"/>
</dbReference>
<evidence type="ECO:0000256" key="3">
    <source>
        <dbReference type="ARBA" id="ARBA00022723"/>
    </source>
</evidence>
<reference evidence="6" key="3">
    <citation type="submission" date="2022-06" db="UniProtKB">
        <authorList>
            <consortium name="EnsemblPlants"/>
        </authorList>
    </citation>
    <scope>IDENTIFICATION</scope>
</reference>
<reference evidence="7" key="1">
    <citation type="journal article" date="2013" name="Nature">
        <title>Draft genome of the wheat A-genome progenitor Triticum urartu.</title>
        <authorList>
            <person name="Ling H.Q."/>
            <person name="Zhao S."/>
            <person name="Liu D."/>
            <person name="Wang J."/>
            <person name="Sun H."/>
            <person name="Zhang C."/>
            <person name="Fan H."/>
            <person name="Li D."/>
            <person name="Dong L."/>
            <person name="Tao Y."/>
            <person name="Gao C."/>
            <person name="Wu H."/>
            <person name="Li Y."/>
            <person name="Cui Y."/>
            <person name="Guo X."/>
            <person name="Zheng S."/>
            <person name="Wang B."/>
            <person name="Yu K."/>
            <person name="Liang Q."/>
            <person name="Yang W."/>
            <person name="Lou X."/>
            <person name="Chen J."/>
            <person name="Feng M."/>
            <person name="Jian J."/>
            <person name="Zhang X."/>
            <person name="Luo G."/>
            <person name="Jiang Y."/>
            <person name="Liu J."/>
            <person name="Wang Z."/>
            <person name="Sha Y."/>
            <person name="Zhang B."/>
            <person name="Wu H."/>
            <person name="Tang D."/>
            <person name="Shen Q."/>
            <person name="Xue P."/>
            <person name="Zou S."/>
            <person name="Wang X."/>
            <person name="Liu X."/>
            <person name="Wang F."/>
            <person name="Yang Y."/>
            <person name="An X."/>
            <person name="Dong Z."/>
            <person name="Zhang K."/>
            <person name="Zhang X."/>
            <person name="Luo M.C."/>
            <person name="Dvorak J."/>
            <person name="Tong Y."/>
            <person name="Wang J."/>
            <person name="Yang H."/>
            <person name="Li Z."/>
            <person name="Wang D."/>
            <person name="Zhang A."/>
            <person name="Wang J."/>
        </authorList>
    </citation>
    <scope>NUCLEOTIDE SEQUENCE</scope>
    <source>
        <strain evidence="7">cv. G1812</strain>
    </source>
</reference>
<organism evidence="6 7">
    <name type="scientific">Triticum urartu</name>
    <name type="common">Red wild einkorn</name>
    <name type="synonym">Crithodium urartu</name>
    <dbReference type="NCBI Taxonomy" id="4572"/>
    <lineage>
        <taxon>Eukaryota</taxon>
        <taxon>Viridiplantae</taxon>
        <taxon>Streptophyta</taxon>
        <taxon>Embryophyta</taxon>
        <taxon>Tracheophyta</taxon>
        <taxon>Spermatophyta</taxon>
        <taxon>Magnoliopsida</taxon>
        <taxon>Liliopsida</taxon>
        <taxon>Poales</taxon>
        <taxon>Poaceae</taxon>
        <taxon>BOP clade</taxon>
        <taxon>Pooideae</taxon>
        <taxon>Triticodae</taxon>
        <taxon>Triticeae</taxon>
        <taxon>Triticinae</taxon>
        <taxon>Triticum</taxon>
    </lineage>
</organism>
<sequence>MQTTTFCLGGARGGSLSCLPAARPAGSPSWRWQRPRHTALRCRQRQAPAAEAQHEVDDRSCRNPCGFYPSVWGDFFLHHSDPAASSQKQTWMVERVEELRKDVSKLISSSTTYLERMNLIVALERLCLDYLFEKDINVALKQIYSANVSDFDLHTVAIWFYLLRKHGYKVSPDVFAKFLDEDGTFLTATPRELLSLYNAAHFSIHGEIILDKAISFTKRSLESKLPYLEGLMAHEIQCALEIPLPRRVAIYDVKIYISTYEKEATMNKSVLELAKVNFNLMQLQYQQELKITTRWWNNLQVHSRLPFARDRLVECYLWMLGVYYQPNCSRGRIILTFVIYTTTIIYDIYDSFGTSEECELFTEWVERSFMSSWDPKVAHVLPKCMQYALEKIMDCHQIIDNKLASEEKYRMTYLRNFIVDLVRNYNKEVKMREENFIPRSIEEHLQVSARTCACHLLACTSLVGMDDIATKDSFEWILTVPKIVQKLCIIVRLLDDIMTYEREQMTPHVASTMDSYMKQHNVSIEIARHKIQELKEESWKDFNGEWLEPNIDQPRKLIEAIFNLTRTMEFMYNKDDNFTNCRNLKDIIRSLFVETF</sequence>
<dbReference type="CDD" id="cd00684">
    <property type="entry name" value="Terpene_cyclase_plant_C1"/>
    <property type="match status" value="1"/>
</dbReference>
<evidence type="ECO:0000313" key="6">
    <source>
        <dbReference type="EnsemblPlants" id="TuG1812G0300000048.01.T02"/>
    </source>
</evidence>
<dbReference type="SFLD" id="SFLDS00005">
    <property type="entry name" value="Isoprenoid_Synthase_Type_I"/>
    <property type="match status" value="1"/>
</dbReference>
<dbReference type="GeneID" id="125542247"/>
<dbReference type="Pfam" id="PF01397">
    <property type="entry name" value="Terpene_synth"/>
    <property type="match status" value="1"/>
</dbReference>
<dbReference type="RefSeq" id="XP_048561162.1">
    <property type="nucleotide sequence ID" value="XM_048705205.1"/>
</dbReference>
<dbReference type="InterPro" id="IPR034741">
    <property type="entry name" value="Terpene_cyclase-like_1_C"/>
</dbReference>
<evidence type="ECO:0000256" key="1">
    <source>
        <dbReference type="ARBA" id="ARBA00001936"/>
    </source>
</evidence>
<dbReference type="SUPFAM" id="SSF48576">
    <property type="entry name" value="Terpenoid synthases"/>
    <property type="match status" value="1"/>
</dbReference>
<keyword evidence="7" id="KW-1185">Reference proteome</keyword>
<dbReference type="InterPro" id="IPR050148">
    <property type="entry name" value="Terpene_synthase-like"/>
</dbReference>
<dbReference type="EnsemblPlants" id="TuG1812G0300000048.01.T02">
    <property type="protein sequence ID" value="TuG1812G0300000048.01.T02"/>
    <property type="gene ID" value="TuG1812G0300000048.01"/>
</dbReference>
<dbReference type="Gene3D" id="1.10.600.10">
    <property type="entry name" value="Farnesyl Diphosphate Synthase"/>
    <property type="match status" value="1"/>
</dbReference>
<dbReference type="Gene3D" id="1.50.10.130">
    <property type="entry name" value="Terpene synthase, N-terminal domain"/>
    <property type="match status" value="1"/>
</dbReference>
<protein>
    <submittedName>
        <fullName evidence="6">Uncharacterized protein</fullName>
    </submittedName>
</protein>
<feature type="domain" description="Terpene synthase metal-binding" evidence="5">
    <location>
        <begin position="298"/>
        <end position="541"/>
    </location>
</feature>
<keyword evidence="3" id="KW-0479">Metal-binding</keyword>
<dbReference type="GO" id="GO:0010333">
    <property type="term" value="F:terpene synthase activity"/>
    <property type="evidence" value="ECO:0007669"/>
    <property type="project" value="InterPro"/>
</dbReference>
<dbReference type="OrthoDB" id="1877784at2759"/>
<dbReference type="SFLD" id="SFLDG01019">
    <property type="entry name" value="Terpene_Cyclase_Like_1_C_Termi"/>
    <property type="match status" value="1"/>
</dbReference>
<dbReference type="InterPro" id="IPR008949">
    <property type="entry name" value="Isoprenoid_synthase_dom_sf"/>
</dbReference>
<evidence type="ECO:0000256" key="2">
    <source>
        <dbReference type="ARBA" id="ARBA00001946"/>
    </source>
</evidence>
<dbReference type="InterPro" id="IPR001906">
    <property type="entry name" value="Terpene_synth_N"/>
</dbReference>
<gene>
    <name evidence="6" type="primary">LOC125542247</name>
</gene>
<dbReference type="InterPro" id="IPR036965">
    <property type="entry name" value="Terpene_synth_N_sf"/>
</dbReference>
<evidence type="ECO:0000259" key="4">
    <source>
        <dbReference type="Pfam" id="PF01397"/>
    </source>
</evidence>
<comment type="cofactor">
    <cofactor evidence="2">
        <name>Mg(2+)</name>
        <dbReference type="ChEBI" id="CHEBI:18420"/>
    </cofactor>
</comment>
<proteinExistence type="predicted"/>
<dbReference type="Proteomes" id="UP000015106">
    <property type="component" value="Chromosome 3"/>
</dbReference>
<dbReference type="Gramene" id="TuG1812G0300000048.01.T02">
    <property type="protein sequence ID" value="TuG1812G0300000048.01.T02"/>
    <property type="gene ID" value="TuG1812G0300000048.01"/>
</dbReference>
<feature type="domain" description="Terpene synthase N-terminal" evidence="4">
    <location>
        <begin position="71"/>
        <end position="240"/>
    </location>
</feature>
<dbReference type="InterPro" id="IPR005630">
    <property type="entry name" value="Terpene_synthase_metal-bd"/>
</dbReference>
<dbReference type="AlphaFoldDB" id="A0A8R7TQU6"/>
<dbReference type="PANTHER" id="PTHR31225">
    <property type="entry name" value="OS04G0344100 PROTEIN-RELATED"/>
    <property type="match status" value="1"/>
</dbReference>
<comment type="cofactor">
    <cofactor evidence="1">
        <name>Mn(2+)</name>
        <dbReference type="ChEBI" id="CHEBI:29035"/>
    </cofactor>
</comment>
<dbReference type="PANTHER" id="PTHR31225:SF52">
    <property type="entry name" value="ALPHA-HUMULENE_(-)-(E)-BETA-CARYOPHYLLENE SYNTHASE"/>
    <property type="match status" value="1"/>
</dbReference>
<dbReference type="GO" id="GO:0016102">
    <property type="term" value="P:diterpenoid biosynthetic process"/>
    <property type="evidence" value="ECO:0007669"/>
    <property type="project" value="InterPro"/>
</dbReference>
<dbReference type="Pfam" id="PF03936">
    <property type="entry name" value="Terpene_synth_C"/>
    <property type="match status" value="1"/>
</dbReference>
<evidence type="ECO:0000313" key="7">
    <source>
        <dbReference type="Proteomes" id="UP000015106"/>
    </source>
</evidence>
<dbReference type="GO" id="GO:0000287">
    <property type="term" value="F:magnesium ion binding"/>
    <property type="evidence" value="ECO:0007669"/>
    <property type="project" value="InterPro"/>
</dbReference>
<dbReference type="KEGG" id="tua:125542247"/>
<name>A0A8R7TQU6_TRIUA</name>
<dbReference type="InterPro" id="IPR044814">
    <property type="entry name" value="Terpene_cyclase_plant_C1"/>
</dbReference>
<evidence type="ECO:0000259" key="5">
    <source>
        <dbReference type="Pfam" id="PF03936"/>
    </source>
</evidence>
<dbReference type="InterPro" id="IPR008930">
    <property type="entry name" value="Terpenoid_cyclase/PrenylTrfase"/>
</dbReference>
<reference evidence="6" key="2">
    <citation type="submission" date="2018-03" db="EMBL/GenBank/DDBJ databases">
        <title>The Triticum urartu genome reveals the dynamic nature of wheat genome evolution.</title>
        <authorList>
            <person name="Ling H."/>
            <person name="Ma B."/>
            <person name="Shi X."/>
            <person name="Liu H."/>
            <person name="Dong L."/>
            <person name="Sun H."/>
            <person name="Cao Y."/>
            <person name="Gao Q."/>
            <person name="Zheng S."/>
            <person name="Li Y."/>
            <person name="Yu Y."/>
            <person name="Du H."/>
            <person name="Qi M."/>
            <person name="Li Y."/>
            <person name="Yu H."/>
            <person name="Cui Y."/>
            <person name="Wang N."/>
            <person name="Chen C."/>
            <person name="Wu H."/>
            <person name="Zhao Y."/>
            <person name="Zhang J."/>
            <person name="Li Y."/>
            <person name="Zhou W."/>
            <person name="Zhang B."/>
            <person name="Hu W."/>
            <person name="Eijk M."/>
            <person name="Tang J."/>
            <person name="Witsenboer H."/>
            <person name="Zhao S."/>
            <person name="Li Z."/>
            <person name="Zhang A."/>
            <person name="Wang D."/>
            <person name="Liang C."/>
        </authorList>
    </citation>
    <scope>NUCLEOTIDE SEQUENCE [LARGE SCALE GENOMIC DNA]</scope>
    <source>
        <strain evidence="6">cv. G1812</strain>
    </source>
</reference>